<gene>
    <name evidence="2" type="ORF">NCGR_LOCUS47523</name>
</gene>
<protein>
    <submittedName>
        <fullName evidence="2">Uncharacterized protein</fullName>
    </submittedName>
</protein>
<dbReference type="Proteomes" id="UP000604825">
    <property type="component" value="Unassembled WGS sequence"/>
</dbReference>
<evidence type="ECO:0000313" key="3">
    <source>
        <dbReference type="Proteomes" id="UP000604825"/>
    </source>
</evidence>
<evidence type="ECO:0000256" key="1">
    <source>
        <dbReference type="SAM" id="MobiDB-lite"/>
    </source>
</evidence>
<feature type="region of interest" description="Disordered" evidence="1">
    <location>
        <begin position="1"/>
        <end position="29"/>
    </location>
</feature>
<feature type="compositionally biased region" description="Basic and acidic residues" evidence="1">
    <location>
        <begin position="124"/>
        <end position="148"/>
    </location>
</feature>
<reference evidence="2" key="1">
    <citation type="submission" date="2020-10" db="EMBL/GenBank/DDBJ databases">
        <authorList>
            <person name="Han B."/>
            <person name="Lu T."/>
            <person name="Zhao Q."/>
            <person name="Huang X."/>
            <person name="Zhao Y."/>
        </authorList>
    </citation>
    <scope>NUCLEOTIDE SEQUENCE</scope>
</reference>
<dbReference type="AlphaFoldDB" id="A0A811QXL5"/>
<name>A0A811QXL5_9POAL</name>
<evidence type="ECO:0000313" key="2">
    <source>
        <dbReference type="EMBL" id="CAD6264218.1"/>
    </source>
</evidence>
<feature type="compositionally biased region" description="Basic and acidic residues" evidence="1">
    <location>
        <begin position="11"/>
        <end position="20"/>
    </location>
</feature>
<sequence length="226" mass="24846">MAIPEPADPSEGYKRTRITDEQPDMDPAPKARKWLHRGYAGIIITTGGGNVESGANGGPYIHRYAGAVQSRSYGRPQGPGLARQLATLDELSSLSASERIAREASDNAAKFSAELSRKLQASKEMADRLRKEQDRAEAKKEQLRKERNAALNDASSLRDEVFKLEQELKFERGQAEKTLKWARQTQMEKNSAEANVKLLQVRLDDAGGRGVEVCGRGEGVPIREGG</sequence>
<proteinExistence type="predicted"/>
<comment type="caution">
    <text evidence="2">The sequence shown here is derived from an EMBL/GenBank/DDBJ whole genome shotgun (WGS) entry which is preliminary data.</text>
</comment>
<accession>A0A811QXL5</accession>
<dbReference type="EMBL" id="CAJGYO010000012">
    <property type="protein sequence ID" value="CAD6264218.1"/>
    <property type="molecule type" value="Genomic_DNA"/>
</dbReference>
<organism evidence="2 3">
    <name type="scientific">Miscanthus lutarioriparius</name>
    <dbReference type="NCBI Taxonomy" id="422564"/>
    <lineage>
        <taxon>Eukaryota</taxon>
        <taxon>Viridiplantae</taxon>
        <taxon>Streptophyta</taxon>
        <taxon>Embryophyta</taxon>
        <taxon>Tracheophyta</taxon>
        <taxon>Spermatophyta</taxon>
        <taxon>Magnoliopsida</taxon>
        <taxon>Liliopsida</taxon>
        <taxon>Poales</taxon>
        <taxon>Poaceae</taxon>
        <taxon>PACMAD clade</taxon>
        <taxon>Panicoideae</taxon>
        <taxon>Andropogonodae</taxon>
        <taxon>Andropogoneae</taxon>
        <taxon>Saccharinae</taxon>
        <taxon>Miscanthus</taxon>
    </lineage>
</organism>
<keyword evidence="3" id="KW-1185">Reference proteome</keyword>
<feature type="region of interest" description="Disordered" evidence="1">
    <location>
        <begin position="122"/>
        <end position="151"/>
    </location>
</feature>